<evidence type="ECO:0000256" key="6">
    <source>
        <dbReference type="ARBA" id="ARBA00023136"/>
    </source>
</evidence>
<dbReference type="Pfam" id="PF04239">
    <property type="entry name" value="DUF421"/>
    <property type="match status" value="1"/>
</dbReference>
<keyword evidence="3" id="KW-1003">Cell membrane</keyword>
<keyword evidence="6 7" id="KW-0472">Membrane</keyword>
<dbReference type="Proteomes" id="UP001500782">
    <property type="component" value="Unassembled WGS sequence"/>
</dbReference>
<evidence type="ECO:0000313" key="10">
    <source>
        <dbReference type="EMBL" id="GAA0343155.1"/>
    </source>
</evidence>
<dbReference type="InterPro" id="IPR048454">
    <property type="entry name" value="YetF_N"/>
</dbReference>
<protein>
    <recommendedName>
        <fullName evidence="12">DUF421 domain-containing protein</fullName>
    </recommendedName>
</protein>
<evidence type="ECO:0000256" key="5">
    <source>
        <dbReference type="ARBA" id="ARBA00022989"/>
    </source>
</evidence>
<feature type="transmembrane region" description="Helical" evidence="7">
    <location>
        <begin position="36"/>
        <end position="53"/>
    </location>
</feature>
<feature type="domain" description="YetF-like N-terminal transmembrane" evidence="9">
    <location>
        <begin position="4"/>
        <end position="79"/>
    </location>
</feature>
<evidence type="ECO:0000259" key="9">
    <source>
        <dbReference type="Pfam" id="PF20730"/>
    </source>
</evidence>
<gene>
    <name evidence="10" type="ORF">GCM10008967_37000</name>
</gene>
<sequence>MNEYLSIGLEFTVGLLLLLGIYRFMGNKEFSQITPVDMIFVVVLAEMVVSISLSNEYHLVHLIFAMLVWTVLIYIIKTISKKSKTARTISQGEPKTIIKNGKVIDAVMEEEQMSKEELDTLLRNVGVWDIEKVEIGILEISGKINCKRKGGT</sequence>
<dbReference type="InterPro" id="IPR023090">
    <property type="entry name" value="UPF0702_alpha/beta_dom_sf"/>
</dbReference>
<evidence type="ECO:0008006" key="12">
    <source>
        <dbReference type="Google" id="ProtNLM"/>
    </source>
</evidence>
<accession>A0ABN0WP50</accession>
<dbReference type="PANTHER" id="PTHR34582">
    <property type="entry name" value="UPF0702 TRANSMEMBRANE PROTEIN YCAP"/>
    <property type="match status" value="1"/>
</dbReference>
<dbReference type="EMBL" id="BAAADJ010000062">
    <property type="protein sequence ID" value="GAA0343155.1"/>
    <property type="molecule type" value="Genomic_DNA"/>
</dbReference>
<proteinExistence type="inferred from homology"/>
<keyword evidence="4 7" id="KW-0812">Transmembrane</keyword>
<dbReference type="PANTHER" id="PTHR34582:SF5">
    <property type="entry name" value="UPF0702 TRANSMEMBRANE PROTEIN YETF"/>
    <property type="match status" value="1"/>
</dbReference>
<comment type="similarity">
    <text evidence="2">Belongs to the UPF0702 family.</text>
</comment>
<name>A0ABN0WP50_9BACI</name>
<dbReference type="Pfam" id="PF20730">
    <property type="entry name" value="YetF_N"/>
    <property type="match status" value="1"/>
</dbReference>
<comment type="caution">
    <text evidence="10">The sequence shown here is derived from an EMBL/GenBank/DDBJ whole genome shotgun (WGS) entry which is preliminary data.</text>
</comment>
<dbReference type="RefSeq" id="WP_343802491.1">
    <property type="nucleotide sequence ID" value="NZ_BAAADJ010000062.1"/>
</dbReference>
<keyword evidence="11" id="KW-1185">Reference proteome</keyword>
<evidence type="ECO:0000259" key="8">
    <source>
        <dbReference type="Pfam" id="PF04239"/>
    </source>
</evidence>
<evidence type="ECO:0000256" key="1">
    <source>
        <dbReference type="ARBA" id="ARBA00004651"/>
    </source>
</evidence>
<evidence type="ECO:0000256" key="4">
    <source>
        <dbReference type="ARBA" id="ARBA00022692"/>
    </source>
</evidence>
<feature type="transmembrane region" description="Helical" evidence="7">
    <location>
        <begin position="6"/>
        <end position="24"/>
    </location>
</feature>
<keyword evidence="5 7" id="KW-1133">Transmembrane helix</keyword>
<evidence type="ECO:0000256" key="3">
    <source>
        <dbReference type="ARBA" id="ARBA00022475"/>
    </source>
</evidence>
<dbReference type="InterPro" id="IPR007353">
    <property type="entry name" value="DUF421"/>
</dbReference>
<reference evidence="10 11" key="1">
    <citation type="journal article" date="2019" name="Int. J. Syst. Evol. Microbiol.">
        <title>The Global Catalogue of Microorganisms (GCM) 10K type strain sequencing project: providing services to taxonomists for standard genome sequencing and annotation.</title>
        <authorList>
            <consortium name="The Broad Institute Genomics Platform"/>
            <consortium name="The Broad Institute Genome Sequencing Center for Infectious Disease"/>
            <person name="Wu L."/>
            <person name="Ma J."/>
        </authorList>
    </citation>
    <scope>NUCLEOTIDE SEQUENCE [LARGE SCALE GENOMIC DNA]</scope>
    <source>
        <strain evidence="10 11">JCM 9731</strain>
    </source>
</reference>
<evidence type="ECO:0000313" key="11">
    <source>
        <dbReference type="Proteomes" id="UP001500782"/>
    </source>
</evidence>
<evidence type="ECO:0000256" key="7">
    <source>
        <dbReference type="SAM" id="Phobius"/>
    </source>
</evidence>
<feature type="transmembrane region" description="Helical" evidence="7">
    <location>
        <begin position="59"/>
        <end position="76"/>
    </location>
</feature>
<feature type="domain" description="YetF C-terminal" evidence="8">
    <location>
        <begin position="82"/>
        <end position="150"/>
    </location>
</feature>
<evidence type="ECO:0000256" key="2">
    <source>
        <dbReference type="ARBA" id="ARBA00006448"/>
    </source>
</evidence>
<comment type="subcellular location">
    <subcellularLocation>
        <location evidence="1">Cell membrane</location>
        <topology evidence="1">Multi-pass membrane protein</topology>
    </subcellularLocation>
</comment>
<organism evidence="10 11">
    <name type="scientific">Bacillus carboniphilus</name>
    <dbReference type="NCBI Taxonomy" id="86663"/>
    <lineage>
        <taxon>Bacteria</taxon>
        <taxon>Bacillati</taxon>
        <taxon>Bacillota</taxon>
        <taxon>Bacilli</taxon>
        <taxon>Bacillales</taxon>
        <taxon>Bacillaceae</taxon>
        <taxon>Bacillus</taxon>
    </lineage>
</organism>
<dbReference type="Gene3D" id="3.30.240.20">
    <property type="entry name" value="bsu07140 like domains"/>
    <property type="match status" value="1"/>
</dbReference>